<dbReference type="AlphaFoldDB" id="A0A2T5U4S8"/>
<dbReference type="PANTHER" id="PTHR11328:SF24">
    <property type="entry name" value="MAJOR FACILITATOR SUPERFAMILY (MFS) PROFILE DOMAIN-CONTAINING PROTEIN"/>
    <property type="match status" value="1"/>
</dbReference>
<feature type="transmembrane region" description="Helical" evidence="2">
    <location>
        <begin position="298"/>
        <end position="315"/>
    </location>
</feature>
<feature type="transmembrane region" description="Helical" evidence="2">
    <location>
        <begin position="100"/>
        <end position="117"/>
    </location>
</feature>
<reference evidence="3 4" key="1">
    <citation type="submission" date="2018-04" db="EMBL/GenBank/DDBJ databases">
        <title>Genomic Encyclopedia of Type Strains, Phase III (KMG-III): the genomes of soil and plant-associated and newly described type strains.</title>
        <authorList>
            <person name="Whitman W."/>
        </authorList>
    </citation>
    <scope>NUCLEOTIDE SEQUENCE [LARGE SCALE GENOMIC DNA]</scope>
    <source>
        <strain evidence="3 4">MA-olki</strain>
    </source>
</reference>
<dbReference type="InterPro" id="IPR039672">
    <property type="entry name" value="MFS_2"/>
</dbReference>
<evidence type="ECO:0000256" key="2">
    <source>
        <dbReference type="SAM" id="Phobius"/>
    </source>
</evidence>
<dbReference type="EMBL" id="QAYE01000005">
    <property type="protein sequence ID" value="PTW46501.1"/>
    <property type="molecule type" value="Genomic_DNA"/>
</dbReference>
<keyword evidence="2" id="KW-0812">Transmembrane</keyword>
<dbReference type="GeneID" id="91006332"/>
<gene>
    <name evidence="3" type="ORF">C8J25_105282</name>
</gene>
<sequence>MATDPIAARPALPLAPARPVRWYNLLAYGSNDVLGAGSMAVISTWILIFYTSFCGLSAAQATIIFGVARVLDAFTSPTIGHLSDNLGRSWLGRKFGRRRFFILAAIPLLPSFAIMWVAGQGFWYYLVTYVLFEMVYAMEIIPYETLASEMATDYRTKAKFAGARILCGQCSAIAAAFLPGWLIAYLGPDSPDTYLYMGMIFSVLFMGAAGLLYAFSWERQRPEGLDEVQAVEKASLGVAFKALYRNLFSTLRIRAFRLHLGMYLGGYISQDIYNAAFTYFVIFALAGSTAIVANLVGVTYIVQLVAVVLAINFALRLSPAAAYRFAALSFAIGVVIFLAMYAAGYTATSALFWLPVVFAGLGRGALNYIPWATYNYMADVDEIVTGRRREGAFAGVMTFVRKMSQALAVILVGQVMQASGFVSKATAQSPQAIYAIVAVLGAGTIAMLVFGVLVSTRFRLTPATHAILLEEIEHLRRGERTPSTPDNARVVEDLSGWSYDKLWGNNPVAAAGTR</sequence>
<feature type="transmembrane region" description="Helical" evidence="2">
    <location>
        <begin position="432"/>
        <end position="454"/>
    </location>
</feature>
<evidence type="ECO:0000313" key="4">
    <source>
        <dbReference type="Proteomes" id="UP000244013"/>
    </source>
</evidence>
<dbReference type="Gene3D" id="1.20.1250.20">
    <property type="entry name" value="MFS general substrate transporter like domains"/>
    <property type="match status" value="1"/>
</dbReference>
<feature type="transmembrane region" description="Helical" evidence="2">
    <location>
        <begin position="322"/>
        <end position="344"/>
    </location>
</feature>
<dbReference type="GO" id="GO:0005886">
    <property type="term" value="C:plasma membrane"/>
    <property type="evidence" value="ECO:0007669"/>
    <property type="project" value="TreeGrafter"/>
</dbReference>
<evidence type="ECO:0000256" key="1">
    <source>
        <dbReference type="ARBA" id="ARBA00009617"/>
    </source>
</evidence>
<dbReference type="GO" id="GO:0015293">
    <property type="term" value="F:symporter activity"/>
    <property type="evidence" value="ECO:0007669"/>
    <property type="project" value="InterPro"/>
</dbReference>
<dbReference type="PANTHER" id="PTHR11328">
    <property type="entry name" value="MAJOR FACILITATOR SUPERFAMILY DOMAIN-CONTAINING PROTEIN"/>
    <property type="match status" value="1"/>
</dbReference>
<feature type="transmembrane region" description="Helical" evidence="2">
    <location>
        <begin position="350"/>
        <end position="371"/>
    </location>
</feature>
<dbReference type="Proteomes" id="UP000244013">
    <property type="component" value="Unassembled WGS sequence"/>
</dbReference>
<keyword evidence="2" id="KW-1133">Transmembrane helix</keyword>
<feature type="transmembrane region" description="Helical" evidence="2">
    <location>
        <begin position="392"/>
        <end position="412"/>
    </location>
</feature>
<dbReference type="GO" id="GO:0008643">
    <property type="term" value="P:carbohydrate transport"/>
    <property type="evidence" value="ECO:0007669"/>
    <property type="project" value="InterPro"/>
</dbReference>
<dbReference type="Pfam" id="PF13347">
    <property type="entry name" value="MFS_2"/>
    <property type="match status" value="1"/>
</dbReference>
<feature type="transmembrane region" description="Helical" evidence="2">
    <location>
        <begin position="161"/>
        <end position="182"/>
    </location>
</feature>
<comment type="caution">
    <text evidence="3">The sequence shown here is derived from an EMBL/GenBank/DDBJ whole genome shotgun (WGS) entry which is preliminary data.</text>
</comment>
<feature type="transmembrane region" description="Helical" evidence="2">
    <location>
        <begin position="194"/>
        <end position="215"/>
    </location>
</feature>
<accession>A0A2T5U4S8</accession>
<dbReference type="SUPFAM" id="SSF103473">
    <property type="entry name" value="MFS general substrate transporter"/>
    <property type="match status" value="1"/>
</dbReference>
<dbReference type="CDD" id="cd17332">
    <property type="entry name" value="MFS_MelB_like"/>
    <property type="match status" value="1"/>
</dbReference>
<name>A0A2T5U4S8_9SPHN</name>
<feature type="transmembrane region" description="Helical" evidence="2">
    <location>
        <begin position="123"/>
        <end position="141"/>
    </location>
</feature>
<feature type="transmembrane region" description="Helical" evidence="2">
    <location>
        <begin position="272"/>
        <end position="292"/>
    </location>
</feature>
<proteinExistence type="inferred from homology"/>
<dbReference type="RefSeq" id="WP_107954534.1">
    <property type="nucleotide sequence ID" value="NZ_QAYE01000005.1"/>
</dbReference>
<organism evidence="3 4">
    <name type="scientific">Sphingomonas faeni</name>
    <dbReference type="NCBI Taxonomy" id="185950"/>
    <lineage>
        <taxon>Bacteria</taxon>
        <taxon>Pseudomonadati</taxon>
        <taxon>Pseudomonadota</taxon>
        <taxon>Alphaproteobacteria</taxon>
        <taxon>Sphingomonadales</taxon>
        <taxon>Sphingomonadaceae</taxon>
        <taxon>Sphingomonas</taxon>
    </lineage>
</organism>
<evidence type="ECO:0000313" key="3">
    <source>
        <dbReference type="EMBL" id="PTW46501.1"/>
    </source>
</evidence>
<feature type="transmembrane region" description="Helical" evidence="2">
    <location>
        <begin position="33"/>
        <end position="59"/>
    </location>
</feature>
<dbReference type="OrthoDB" id="9764596at2"/>
<comment type="similarity">
    <text evidence="1">Belongs to the sodium:galactoside symporter (TC 2.A.2) family.</text>
</comment>
<protein>
    <submittedName>
        <fullName evidence="3">Oligogalacturonide transporter</fullName>
    </submittedName>
</protein>
<keyword evidence="2" id="KW-0472">Membrane</keyword>
<dbReference type="InterPro" id="IPR036259">
    <property type="entry name" value="MFS_trans_sf"/>
</dbReference>